<name>A0ABU4PKU4_9SPHN</name>
<dbReference type="PROSITE" id="PS51257">
    <property type="entry name" value="PROKAR_LIPOPROTEIN"/>
    <property type="match status" value="1"/>
</dbReference>
<comment type="caution">
    <text evidence="2">The sequence shown here is derived from an EMBL/GenBank/DDBJ whole genome shotgun (WGS) entry which is preliminary data.</text>
</comment>
<evidence type="ECO:0000256" key="1">
    <source>
        <dbReference type="SAM" id="SignalP"/>
    </source>
</evidence>
<dbReference type="RefSeq" id="WP_010402839.1">
    <property type="nucleotide sequence ID" value="NZ_JAWXXV010000001.1"/>
</dbReference>
<feature type="chain" id="PRO_5045766832" evidence="1">
    <location>
        <begin position="25"/>
        <end position="175"/>
    </location>
</feature>
<evidence type="ECO:0000313" key="2">
    <source>
        <dbReference type="EMBL" id="MDX5984823.1"/>
    </source>
</evidence>
<protein>
    <submittedName>
        <fullName evidence="2">DUF2141 domain-containing protein</fullName>
    </submittedName>
</protein>
<reference evidence="2 3" key="1">
    <citation type="submission" date="2023-11" db="EMBL/GenBank/DDBJ databases">
        <title>MicrobeMod: A computational toolkit for identifying prokaryotic methylation and restriction-modification with nanopore sequencing.</title>
        <authorList>
            <person name="Crits-Christoph A."/>
            <person name="Kang S.C."/>
            <person name="Lee H."/>
            <person name="Ostrov N."/>
        </authorList>
    </citation>
    <scope>NUCLEOTIDE SEQUENCE [LARGE SCALE GENOMIC DNA]</scope>
    <source>
        <strain evidence="2 3">ATCC 14820</strain>
    </source>
</reference>
<keyword evidence="1" id="KW-0732">Signal</keyword>
<organism evidence="2 3">
    <name type="scientific">Sphingomonas echinoides</name>
    <dbReference type="NCBI Taxonomy" id="59803"/>
    <lineage>
        <taxon>Bacteria</taxon>
        <taxon>Pseudomonadati</taxon>
        <taxon>Pseudomonadota</taxon>
        <taxon>Alphaproteobacteria</taxon>
        <taxon>Sphingomonadales</taxon>
        <taxon>Sphingomonadaceae</taxon>
        <taxon>Sphingomonas</taxon>
    </lineage>
</organism>
<dbReference type="Proteomes" id="UP001279660">
    <property type="component" value="Unassembled WGS sequence"/>
</dbReference>
<feature type="signal peptide" evidence="1">
    <location>
        <begin position="1"/>
        <end position="24"/>
    </location>
</feature>
<accession>A0ABU4PKU4</accession>
<dbReference type="Pfam" id="PF09912">
    <property type="entry name" value="DUF2141"/>
    <property type="match status" value="1"/>
</dbReference>
<keyword evidence="3" id="KW-1185">Reference proteome</keyword>
<proteinExistence type="predicted"/>
<gene>
    <name evidence="2" type="ORF">SIL82_11160</name>
</gene>
<evidence type="ECO:0000313" key="3">
    <source>
        <dbReference type="Proteomes" id="UP001279660"/>
    </source>
</evidence>
<dbReference type="InterPro" id="IPR018673">
    <property type="entry name" value="DUF2141"/>
</dbReference>
<dbReference type="EMBL" id="JAWXXV010000001">
    <property type="protein sequence ID" value="MDX5984823.1"/>
    <property type="molecule type" value="Genomic_DNA"/>
</dbReference>
<sequence>MKVMLSAFSLTLVALAACPGAALAGGVMGADASHCASGRGPAIQVNVSDLKDRTGLLRLELYPANDKDFMRPDMDLLAEGKTFRRVTIDAPSAGPVSLCIRVPHPGRYAVLFLHSRRAQDKFDFWKDGVGLRSNARIGRARPRVEDAAIDVGSGVAVVDIKTQYLRGLGGFGPSR</sequence>